<feature type="domain" description="Transposase (putative) gypsy type" evidence="1">
    <location>
        <begin position="84"/>
        <end position="138"/>
    </location>
</feature>
<dbReference type="EMBL" id="QJKJ01016354">
    <property type="protein sequence ID" value="RDX61093.1"/>
    <property type="molecule type" value="Genomic_DNA"/>
</dbReference>
<name>A0A371E526_MUCPR</name>
<sequence>MKPNVIMMSRCHHYASSKRYVDEEVQSIETVFPPACVALFAEHGKWHEEASTVPCSSTKQVCHMAREGELSFIYLYETIVKDLGVTLPFSVFDADVFRTLGLVPIQLHPNGLATMQTFKLVCRALLIYPTAPLFLYHYTT</sequence>
<evidence type="ECO:0000313" key="3">
    <source>
        <dbReference type="Proteomes" id="UP000257109"/>
    </source>
</evidence>
<evidence type="ECO:0000259" key="1">
    <source>
        <dbReference type="Pfam" id="PF04195"/>
    </source>
</evidence>
<organism evidence="2 3">
    <name type="scientific">Mucuna pruriens</name>
    <name type="common">Velvet bean</name>
    <name type="synonym">Dolichos pruriens</name>
    <dbReference type="NCBI Taxonomy" id="157652"/>
    <lineage>
        <taxon>Eukaryota</taxon>
        <taxon>Viridiplantae</taxon>
        <taxon>Streptophyta</taxon>
        <taxon>Embryophyta</taxon>
        <taxon>Tracheophyta</taxon>
        <taxon>Spermatophyta</taxon>
        <taxon>Magnoliopsida</taxon>
        <taxon>eudicotyledons</taxon>
        <taxon>Gunneridae</taxon>
        <taxon>Pentapetalae</taxon>
        <taxon>rosids</taxon>
        <taxon>fabids</taxon>
        <taxon>Fabales</taxon>
        <taxon>Fabaceae</taxon>
        <taxon>Papilionoideae</taxon>
        <taxon>50 kb inversion clade</taxon>
        <taxon>NPAAA clade</taxon>
        <taxon>indigoferoid/millettioid clade</taxon>
        <taxon>Phaseoleae</taxon>
        <taxon>Mucuna</taxon>
    </lineage>
</organism>
<comment type="caution">
    <text evidence="2">The sequence shown here is derived from an EMBL/GenBank/DDBJ whole genome shotgun (WGS) entry which is preliminary data.</text>
</comment>
<dbReference type="InterPro" id="IPR007321">
    <property type="entry name" value="Transposase_28"/>
</dbReference>
<dbReference type="Pfam" id="PF04195">
    <property type="entry name" value="Transposase_28"/>
    <property type="match status" value="1"/>
</dbReference>
<reference evidence="2" key="1">
    <citation type="submission" date="2018-05" db="EMBL/GenBank/DDBJ databases">
        <title>Draft genome of Mucuna pruriens seed.</title>
        <authorList>
            <person name="Nnadi N.E."/>
            <person name="Vos R."/>
            <person name="Hasami M.H."/>
            <person name="Devisetty U.K."/>
            <person name="Aguiy J.C."/>
        </authorList>
    </citation>
    <scope>NUCLEOTIDE SEQUENCE [LARGE SCALE GENOMIC DNA]</scope>
    <source>
        <strain evidence="2">JCA_2017</strain>
    </source>
</reference>
<protein>
    <recommendedName>
        <fullName evidence="1">Transposase (putative) gypsy type domain-containing protein</fullName>
    </recommendedName>
</protein>
<feature type="non-terminal residue" evidence="2">
    <location>
        <position position="1"/>
    </location>
</feature>
<dbReference type="OrthoDB" id="1750920at2759"/>
<keyword evidence="3" id="KW-1185">Reference proteome</keyword>
<evidence type="ECO:0000313" key="2">
    <source>
        <dbReference type="EMBL" id="RDX61093.1"/>
    </source>
</evidence>
<dbReference type="AlphaFoldDB" id="A0A371E526"/>
<dbReference type="Proteomes" id="UP000257109">
    <property type="component" value="Unassembled WGS sequence"/>
</dbReference>
<gene>
    <name evidence="2" type="ORF">CR513_60706</name>
</gene>
<accession>A0A371E526</accession>
<proteinExistence type="predicted"/>